<keyword evidence="3" id="KW-1185">Reference proteome</keyword>
<proteinExistence type="predicted"/>
<evidence type="ECO:0000313" key="3">
    <source>
        <dbReference type="Proteomes" id="UP000482209"/>
    </source>
</evidence>
<dbReference type="EMBL" id="VUMT01000012">
    <property type="protein sequence ID" value="MSS64000.1"/>
    <property type="molecule type" value="Genomic_DNA"/>
</dbReference>
<evidence type="ECO:0000259" key="1">
    <source>
        <dbReference type="Pfam" id="PF10105"/>
    </source>
</evidence>
<sequence>MKARMKFNKSGSMKFIGHLDVMRYFQKAIRRSDIDVAYSTGYSPHQLLSFASPLGVGLTSDGEYLDIQLNSTKTSKEMIESLNGVMTEEMQVTSFRILPEDSKTSMSLLAAADYLISVKDGYQTIPNFKEKFESFINQKEIKIIKKTKKSEKEVDLKPFIYAYGFTKPEFEEKIGRNLGDTTAGEYKNGIKVYLQLTCGSVNNIKPELVLEAFCQANNWEYNPFAYQIHRIELYTDTNAKKGEINPNGSQTKRNLVPLDQFGEIA</sequence>
<dbReference type="Pfam" id="PF10105">
    <property type="entry name" value="DUF2344"/>
    <property type="match status" value="1"/>
</dbReference>
<dbReference type="NCBIfam" id="TIGR03936">
    <property type="entry name" value="sam_1_link_chp"/>
    <property type="match status" value="1"/>
</dbReference>
<evidence type="ECO:0000313" key="2">
    <source>
        <dbReference type="EMBL" id="MSS64000.1"/>
    </source>
</evidence>
<reference evidence="2 3" key="1">
    <citation type="submission" date="2019-08" db="EMBL/GenBank/DDBJ databases">
        <title>In-depth cultivation of the pig gut microbiome towards novel bacterial diversity and tailored functional studies.</title>
        <authorList>
            <person name="Wylensek D."/>
            <person name="Hitch T.C.A."/>
            <person name="Clavel T."/>
        </authorList>
    </citation>
    <scope>NUCLEOTIDE SEQUENCE [LARGE SCALE GENOMIC DNA]</scope>
    <source>
        <strain evidence="2 3">WCA-693-APC-MOT-I</strain>
    </source>
</reference>
<accession>A0A6L5XYS0</accession>
<gene>
    <name evidence="2" type="ORF">FYJ58_08950</name>
</gene>
<feature type="domain" description="DUF2344" evidence="1">
    <location>
        <begin position="2"/>
        <end position="206"/>
    </location>
</feature>
<dbReference type="AlphaFoldDB" id="A0A6L5XYS0"/>
<name>A0A6L5XYS0_9FIRM</name>
<dbReference type="InterPro" id="IPR018768">
    <property type="entry name" value="DUF2344"/>
</dbReference>
<comment type="caution">
    <text evidence="2">The sequence shown here is derived from an EMBL/GenBank/DDBJ whole genome shotgun (WGS) entry which is preliminary data.</text>
</comment>
<organism evidence="2 3">
    <name type="scientific">Velocimicrobium porci</name>
    <dbReference type="NCBI Taxonomy" id="2606634"/>
    <lineage>
        <taxon>Bacteria</taxon>
        <taxon>Bacillati</taxon>
        <taxon>Bacillota</taxon>
        <taxon>Clostridia</taxon>
        <taxon>Lachnospirales</taxon>
        <taxon>Lachnospiraceae</taxon>
        <taxon>Velocimicrobium</taxon>
    </lineage>
</organism>
<protein>
    <submittedName>
        <fullName evidence="2">DUF2344 domain-containing protein</fullName>
    </submittedName>
</protein>
<dbReference type="Proteomes" id="UP000482209">
    <property type="component" value="Unassembled WGS sequence"/>
</dbReference>